<reference evidence="4" key="1">
    <citation type="journal article" date="2019" name="Int. J. Syst. Evol. Microbiol.">
        <title>The Global Catalogue of Microorganisms (GCM) 10K type strain sequencing project: providing services to taxonomists for standard genome sequencing and annotation.</title>
        <authorList>
            <consortium name="The Broad Institute Genomics Platform"/>
            <consortium name="The Broad Institute Genome Sequencing Center for Infectious Disease"/>
            <person name="Wu L."/>
            <person name="Ma J."/>
        </authorList>
    </citation>
    <scope>NUCLEOTIDE SEQUENCE [LARGE SCALE GENOMIC DNA]</scope>
    <source>
        <strain evidence="4">KCTC 42964</strain>
    </source>
</reference>
<accession>A0ABV7L4G1</accession>
<proteinExistence type="predicted"/>
<gene>
    <name evidence="3" type="ORF">ACFOGJ_19510</name>
</gene>
<dbReference type="Proteomes" id="UP001595528">
    <property type="component" value="Unassembled WGS sequence"/>
</dbReference>
<organism evidence="3 4">
    <name type="scientific">Marinibaculum pumilum</name>
    <dbReference type="NCBI Taxonomy" id="1766165"/>
    <lineage>
        <taxon>Bacteria</taxon>
        <taxon>Pseudomonadati</taxon>
        <taxon>Pseudomonadota</taxon>
        <taxon>Alphaproteobacteria</taxon>
        <taxon>Rhodospirillales</taxon>
        <taxon>Rhodospirillaceae</taxon>
        <taxon>Marinibaculum</taxon>
    </lineage>
</organism>
<keyword evidence="4" id="KW-1185">Reference proteome</keyword>
<feature type="domain" description="Flagellar protein FlgJ N-terminal" evidence="2">
    <location>
        <begin position="72"/>
        <end position="118"/>
    </location>
</feature>
<protein>
    <submittedName>
        <fullName evidence="3">Rod-binding protein</fullName>
    </submittedName>
</protein>
<evidence type="ECO:0000259" key="2">
    <source>
        <dbReference type="Pfam" id="PF10135"/>
    </source>
</evidence>
<comment type="caution">
    <text evidence="3">The sequence shown here is derived from an EMBL/GenBank/DDBJ whole genome shotgun (WGS) entry which is preliminary data.</text>
</comment>
<dbReference type="EMBL" id="JBHRTR010000031">
    <property type="protein sequence ID" value="MFC3229444.1"/>
    <property type="molecule type" value="Genomic_DNA"/>
</dbReference>
<name>A0ABV7L4G1_9PROT</name>
<evidence type="ECO:0000313" key="3">
    <source>
        <dbReference type="EMBL" id="MFC3229444.1"/>
    </source>
</evidence>
<dbReference type="Pfam" id="PF10135">
    <property type="entry name" value="Rod-binding"/>
    <property type="match status" value="1"/>
</dbReference>
<evidence type="ECO:0000256" key="1">
    <source>
        <dbReference type="SAM" id="MobiDB-lite"/>
    </source>
</evidence>
<dbReference type="InterPro" id="IPR019301">
    <property type="entry name" value="Flagellar_prot_FlgJ_N"/>
</dbReference>
<evidence type="ECO:0000313" key="4">
    <source>
        <dbReference type="Proteomes" id="UP001595528"/>
    </source>
</evidence>
<sequence>MIDLTPNAGPTILYPQDSRPTPAEAASGARFADALAEHARTRGGQRPAPNDPAWRQAVEFESVFIAQMVSHMFTGTEAEAPFGGGSAEQSWQQMMNQEYGKSIAQAGGIGIANQVYQQILHLQGAAAAK</sequence>
<dbReference type="RefSeq" id="WP_379903640.1">
    <property type="nucleotide sequence ID" value="NZ_JBHRTR010000031.1"/>
</dbReference>
<feature type="region of interest" description="Disordered" evidence="1">
    <location>
        <begin position="1"/>
        <end position="52"/>
    </location>
</feature>